<evidence type="ECO:0000259" key="4">
    <source>
        <dbReference type="Pfam" id="PF01103"/>
    </source>
</evidence>
<dbReference type="RefSeq" id="WP_166918350.1">
    <property type="nucleotide sequence ID" value="NZ_JAASRN010000001.1"/>
</dbReference>
<dbReference type="PROSITE" id="PS51257">
    <property type="entry name" value="PROKAR_LIPOPROTEIN"/>
    <property type="match status" value="1"/>
</dbReference>
<evidence type="ECO:0000256" key="1">
    <source>
        <dbReference type="ARBA" id="ARBA00004370"/>
    </source>
</evidence>
<evidence type="ECO:0000256" key="3">
    <source>
        <dbReference type="SAM" id="SignalP"/>
    </source>
</evidence>
<evidence type="ECO:0000313" key="6">
    <source>
        <dbReference type="EMBL" id="NIK73074.1"/>
    </source>
</evidence>
<gene>
    <name evidence="6" type="ORF">FHS56_000560</name>
</gene>
<evidence type="ECO:0000256" key="2">
    <source>
        <dbReference type="ARBA" id="ARBA00023136"/>
    </source>
</evidence>
<comment type="subcellular location">
    <subcellularLocation>
        <location evidence="1">Membrane</location>
    </subcellularLocation>
</comment>
<keyword evidence="2" id="KW-0472">Membrane</keyword>
<accession>A0A846MNJ7</accession>
<proteinExistence type="predicted"/>
<dbReference type="AlphaFoldDB" id="A0A846MNJ7"/>
<dbReference type="Pfam" id="PF01103">
    <property type="entry name" value="Omp85"/>
    <property type="match status" value="1"/>
</dbReference>
<evidence type="ECO:0000259" key="5">
    <source>
        <dbReference type="Pfam" id="PF07244"/>
    </source>
</evidence>
<reference evidence="6 7" key="1">
    <citation type="submission" date="2020-03" db="EMBL/GenBank/DDBJ databases">
        <title>Genomic Encyclopedia of Type Strains, Phase IV (KMG-IV): sequencing the most valuable type-strain genomes for metagenomic binning, comparative biology and taxonomic classification.</title>
        <authorList>
            <person name="Goeker M."/>
        </authorList>
    </citation>
    <scope>NUCLEOTIDE SEQUENCE [LARGE SCALE GENOMIC DNA]</scope>
    <source>
        <strain evidence="6 7">DSM 5718</strain>
    </source>
</reference>
<keyword evidence="3" id="KW-0732">Signal</keyword>
<feature type="domain" description="POTRA" evidence="5">
    <location>
        <begin position="44"/>
        <end position="120"/>
    </location>
</feature>
<protein>
    <submittedName>
        <fullName evidence="6">Outer membrane protein assembly factor BamA</fullName>
    </submittedName>
</protein>
<feature type="signal peptide" evidence="3">
    <location>
        <begin position="1"/>
        <end position="27"/>
    </location>
</feature>
<evidence type="ECO:0000313" key="7">
    <source>
        <dbReference type="Proteomes" id="UP000537126"/>
    </source>
</evidence>
<dbReference type="Pfam" id="PF07244">
    <property type="entry name" value="POTRA"/>
    <property type="match status" value="1"/>
</dbReference>
<dbReference type="InterPro" id="IPR010827">
    <property type="entry name" value="BamA/TamA_POTRA"/>
</dbReference>
<organism evidence="6 7">
    <name type="scientific">Thermonema lapsum</name>
    <dbReference type="NCBI Taxonomy" id="28195"/>
    <lineage>
        <taxon>Bacteria</taxon>
        <taxon>Pseudomonadati</taxon>
        <taxon>Bacteroidota</taxon>
        <taxon>Cytophagia</taxon>
        <taxon>Cytophagales</taxon>
        <taxon>Thermonemataceae</taxon>
        <taxon>Thermonema</taxon>
    </lineage>
</organism>
<keyword evidence="7" id="KW-1185">Reference proteome</keyword>
<dbReference type="EMBL" id="JAASRN010000001">
    <property type="protein sequence ID" value="NIK73074.1"/>
    <property type="molecule type" value="Genomic_DNA"/>
</dbReference>
<dbReference type="Gene3D" id="3.10.20.310">
    <property type="entry name" value="membrane protein fhac"/>
    <property type="match status" value="1"/>
</dbReference>
<sequence length="483" mass="58223">MTTDQKIRMLLWKGLVAWMLATSFACARQAMEETARADSCFWIVRQLLFEGNKKTKEEILLRELALLPGDTLPVAHWQELLTRERNKLFNTDLFVTVEAWIAPDSATCGQLVDIHYRFRERWYVFPVFIFELADRNFSEWLYDRGADLSRTNYGMRYVQKNLRGRNERLELLFQQGFTRKYEFFYAFPYIDRNQRYGLELRTQFMRNRDIPYISQDNKLLYWRSESVNRERWNSEVRLRRREGFYLFHYLTLRYKREWVADSVLVLNPNYFTDPNNNLQRYWELQYDLVKDRRDIAVYPLRGERWGLRLIKYGIGGFSDVDAFSIRGEGERYWQLKGNWFADLSGSFRFFWTQAQPYSLARGLGYGEELPRGFQLYVMDGQHFFLLKTTLKYRFCDSSTYLRFMPLEEFRTFPLAFYGRLFFDHSYVSDKLLFYIDNRLANRWLYAYGAGIDFVTFYNVVLQAEIARNNLGETGFFFNIRGTF</sequence>
<feature type="chain" id="PRO_5032892229" evidence="3">
    <location>
        <begin position="28"/>
        <end position="483"/>
    </location>
</feature>
<dbReference type="Proteomes" id="UP000537126">
    <property type="component" value="Unassembled WGS sequence"/>
</dbReference>
<dbReference type="Gene3D" id="2.40.160.50">
    <property type="entry name" value="membrane protein fhac: a member of the omp85/tpsb transporter family"/>
    <property type="match status" value="1"/>
</dbReference>
<name>A0A846MNJ7_9BACT</name>
<feature type="domain" description="Bacterial surface antigen (D15)" evidence="4">
    <location>
        <begin position="161"/>
        <end position="349"/>
    </location>
</feature>
<dbReference type="InterPro" id="IPR000184">
    <property type="entry name" value="Bac_surfAg_D15"/>
</dbReference>
<comment type="caution">
    <text evidence="6">The sequence shown here is derived from an EMBL/GenBank/DDBJ whole genome shotgun (WGS) entry which is preliminary data.</text>
</comment>
<dbReference type="GO" id="GO:0019867">
    <property type="term" value="C:outer membrane"/>
    <property type="evidence" value="ECO:0007669"/>
    <property type="project" value="InterPro"/>
</dbReference>